<protein>
    <submittedName>
        <fullName evidence="2">Uncharacterized protein</fullName>
    </submittedName>
</protein>
<reference evidence="2" key="1">
    <citation type="submission" date="2015-04" db="UniProtKB">
        <authorList>
            <consortium name="EnsemblPlants"/>
        </authorList>
    </citation>
    <scope>IDENTIFICATION</scope>
</reference>
<keyword evidence="3" id="KW-1185">Reference proteome</keyword>
<sequence length="80" mass="8907">MGAYWLAMCLERSPSAYTMQTHPVVVEELFKPETSNTPSLFGYTLWPLCHSRQPDVASRDVGVARGTASIHSPDNRKGKK</sequence>
<dbReference type="EnsemblPlants" id="OPUNC02G20100.1">
    <property type="protein sequence ID" value="OPUNC02G20100.1"/>
    <property type="gene ID" value="OPUNC02G20100"/>
</dbReference>
<feature type="region of interest" description="Disordered" evidence="1">
    <location>
        <begin position="61"/>
        <end position="80"/>
    </location>
</feature>
<dbReference type="AlphaFoldDB" id="A0A0E0K1Q6"/>
<accession>A0A0E0K1Q6</accession>
<dbReference type="HOGENOM" id="CLU_2593938_0_0_1"/>
<dbReference type="Gramene" id="OPUNC02G20100.1">
    <property type="protein sequence ID" value="OPUNC02G20100.1"/>
    <property type="gene ID" value="OPUNC02G20100"/>
</dbReference>
<name>A0A0E0K1Q6_ORYPU</name>
<organism evidence="2">
    <name type="scientific">Oryza punctata</name>
    <name type="common">Red rice</name>
    <dbReference type="NCBI Taxonomy" id="4537"/>
    <lineage>
        <taxon>Eukaryota</taxon>
        <taxon>Viridiplantae</taxon>
        <taxon>Streptophyta</taxon>
        <taxon>Embryophyta</taxon>
        <taxon>Tracheophyta</taxon>
        <taxon>Spermatophyta</taxon>
        <taxon>Magnoliopsida</taxon>
        <taxon>Liliopsida</taxon>
        <taxon>Poales</taxon>
        <taxon>Poaceae</taxon>
        <taxon>BOP clade</taxon>
        <taxon>Oryzoideae</taxon>
        <taxon>Oryzeae</taxon>
        <taxon>Oryzinae</taxon>
        <taxon>Oryza</taxon>
    </lineage>
</organism>
<dbReference type="Proteomes" id="UP000026962">
    <property type="component" value="Chromosome 2"/>
</dbReference>
<evidence type="ECO:0000313" key="2">
    <source>
        <dbReference type="EnsemblPlants" id="OPUNC02G20100.1"/>
    </source>
</evidence>
<evidence type="ECO:0000313" key="3">
    <source>
        <dbReference type="Proteomes" id="UP000026962"/>
    </source>
</evidence>
<reference evidence="2" key="2">
    <citation type="submission" date="2018-05" db="EMBL/GenBank/DDBJ databases">
        <title>OpunRS2 (Oryza punctata Reference Sequence Version 2).</title>
        <authorList>
            <person name="Zhang J."/>
            <person name="Kudrna D."/>
            <person name="Lee S."/>
            <person name="Talag J."/>
            <person name="Welchert J."/>
            <person name="Wing R.A."/>
        </authorList>
    </citation>
    <scope>NUCLEOTIDE SEQUENCE [LARGE SCALE GENOMIC DNA]</scope>
</reference>
<evidence type="ECO:0000256" key="1">
    <source>
        <dbReference type="SAM" id="MobiDB-lite"/>
    </source>
</evidence>
<proteinExistence type="predicted"/>